<dbReference type="EMBL" id="JACCBW010000001">
    <property type="protein sequence ID" value="NYE36200.1"/>
    <property type="molecule type" value="Genomic_DNA"/>
</dbReference>
<keyword evidence="1" id="KW-0436">Ligase</keyword>
<reference evidence="1 2" key="2">
    <citation type="submission" date="2020-08" db="EMBL/GenBank/DDBJ databases">
        <title>The Agave Microbiome: Exploring the role of microbial communities in plant adaptations to desert environments.</title>
        <authorList>
            <person name="Partida-Martinez L.P."/>
        </authorList>
    </citation>
    <scope>NUCLEOTIDE SEQUENCE [LARGE SCALE GENOMIC DNA]</scope>
    <source>
        <strain evidence="1 2">AT2.17</strain>
    </source>
</reference>
<dbReference type="Proteomes" id="UP000549911">
    <property type="component" value="Unassembled WGS sequence"/>
</dbReference>
<organism evidence="1 2">
    <name type="scientific">Nocardioides cavernae</name>
    <dbReference type="NCBI Taxonomy" id="1921566"/>
    <lineage>
        <taxon>Bacteria</taxon>
        <taxon>Bacillati</taxon>
        <taxon>Actinomycetota</taxon>
        <taxon>Actinomycetes</taxon>
        <taxon>Propionibacteriales</taxon>
        <taxon>Nocardioidaceae</taxon>
        <taxon>Nocardioides</taxon>
    </lineage>
</organism>
<reference evidence="1 2" key="1">
    <citation type="submission" date="2020-07" db="EMBL/GenBank/DDBJ databases">
        <authorList>
            <person name="Partida-Martinez L."/>
            <person name="Huntemann M."/>
            <person name="Clum A."/>
            <person name="Wang J."/>
            <person name="Palaniappan K."/>
            <person name="Ritter S."/>
            <person name="Chen I.-M."/>
            <person name="Stamatis D."/>
            <person name="Reddy T."/>
            <person name="O'Malley R."/>
            <person name="Daum C."/>
            <person name="Shapiro N."/>
            <person name="Ivanova N."/>
            <person name="Kyrpides N."/>
            <person name="Woyke T."/>
        </authorList>
    </citation>
    <scope>NUCLEOTIDE SEQUENCE [LARGE SCALE GENOMIC DNA]</scope>
    <source>
        <strain evidence="1 2">AT2.17</strain>
    </source>
</reference>
<name>A0A7Y9H1F1_9ACTN</name>
<dbReference type="AlphaFoldDB" id="A0A7Y9H1F1"/>
<sequence>MILHLGPLGGDEASELAVAHALLRRAGDGELEEALRVYAPARPAVVFGRRDTRLPGFGAAIGAAHAAGFDTAVRAVGGRAVAYTEQAVVVDHVRAEPQTAQGMDRRFVDYGRRFVDVFAGLGIDARVGPVPGEYCPGAHSVNARDEVKLVGTAQRVLPRSWLFSSLVNVGDRERVREVLREVYGHLDLPFDPASVGTLSSEVSGVGTDDVVGAVAGAWGVRLTDAVDVGAETLARAGGLAADHRTPG</sequence>
<accession>A0A7Y9H1F1</accession>
<dbReference type="GO" id="GO:0016874">
    <property type="term" value="F:ligase activity"/>
    <property type="evidence" value="ECO:0007669"/>
    <property type="project" value="UniProtKB-KW"/>
</dbReference>
<evidence type="ECO:0000313" key="2">
    <source>
        <dbReference type="Proteomes" id="UP000549911"/>
    </source>
</evidence>
<dbReference type="InterPro" id="IPR045864">
    <property type="entry name" value="aa-tRNA-synth_II/BPL/LPL"/>
</dbReference>
<dbReference type="Gene3D" id="3.30.930.10">
    <property type="entry name" value="Bira Bifunctional Protein, Domain 2"/>
    <property type="match status" value="1"/>
</dbReference>
<comment type="caution">
    <text evidence="1">The sequence shown here is derived from an EMBL/GenBank/DDBJ whole genome shotgun (WGS) entry which is preliminary data.</text>
</comment>
<evidence type="ECO:0000313" key="1">
    <source>
        <dbReference type="EMBL" id="NYE36200.1"/>
    </source>
</evidence>
<proteinExistence type="predicted"/>
<dbReference type="RefSeq" id="WP_179618769.1">
    <property type="nucleotide sequence ID" value="NZ_JACCBW010000001.1"/>
</dbReference>
<keyword evidence="2" id="KW-1185">Reference proteome</keyword>
<gene>
    <name evidence="1" type="ORF">F4692_001304</name>
</gene>
<protein>
    <submittedName>
        <fullName evidence="1">Lipoate-protein ligase A</fullName>
    </submittedName>
</protein>
<dbReference type="SUPFAM" id="SSF55681">
    <property type="entry name" value="Class II aaRS and biotin synthetases"/>
    <property type="match status" value="1"/>
</dbReference>